<dbReference type="AlphaFoldDB" id="A0A382QBV0"/>
<keyword evidence="2" id="KW-0560">Oxidoreductase</keyword>
<dbReference type="InterPro" id="IPR051820">
    <property type="entry name" value="FAD-binding_MO"/>
</dbReference>
<keyword evidence="2" id="KW-0503">Monooxygenase</keyword>
<sequence length="87" mass="9435">VVDDSGMAQAEAVDSGSTVEHFDVLIVGAGISGIGGAYHLLQQCPDKTFTILETMDGFGGTWKTHTYPGIRSDSDLYTFGYRFKPWT</sequence>
<dbReference type="EMBL" id="UINC01113362">
    <property type="protein sequence ID" value="SVC82916.1"/>
    <property type="molecule type" value="Genomic_DNA"/>
</dbReference>
<feature type="non-terminal residue" evidence="3">
    <location>
        <position position="87"/>
    </location>
</feature>
<organism evidence="3">
    <name type="scientific">marine metagenome</name>
    <dbReference type="NCBI Taxonomy" id="408172"/>
    <lineage>
        <taxon>unclassified sequences</taxon>
        <taxon>metagenomes</taxon>
        <taxon>ecological metagenomes</taxon>
    </lineage>
</organism>
<dbReference type="GO" id="GO:0004497">
    <property type="term" value="F:monooxygenase activity"/>
    <property type="evidence" value="ECO:0007669"/>
    <property type="project" value="UniProtKB-KW"/>
</dbReference>
<dbReference type="PANTHER" id="PTHR43872">
    <property type="entry name" value="MONOOXYGENASE, PUTATIVE (AFU_ORTHOLOGUE AFUA_8G02570)-RELATED"/>
    <property type="match status" value="1"/>
</dbReference>
<evidence type="ECO:0000256" key="1">
    <source>
        <dbReference type="ARBA" id="ARBA00001974"/>
    </source>
</evidence>
<feature type="non-terminal residue" evidence="3">
    <location>
        <position position="1"/>
    </location>
</feature>
<gene>
    <name evidence="3" type="ORF">METZ01_LOCUS335770</name>
</gene>
<dbReference type="Pfam" id="PF13450">
    <property type="entry name" value="NAD_binding_8"/>
    <property type="match status" value="1"/>
</dbReference>
<name>A0A382QBV0_9ZZZZ</name>
<evidence type="ECO:0000256" key="2">
    <source>
        <dbReference type="ARBA" id="ARBA00023033"/>
    </source>
</evidence>
<dbReference type="InterPro" id="IPR036188">
    <property type="entry name" value="FAD/NAD-bd_sf"/>
</dbReference>
<proteinExistence type="predicted"/>
<comment type="cofactor">
    <cofactor evidence="1">
        <name>FAD</name>
        <dbReference type="ChEBI" id="CHEBI:57692"/>
    </cofactor>
</comment>
<evidence type="ECO:0000313" key="3">
    <source>
        <dbReference type="EMBL" id="SVC82916.1"/>
    </source>
</evidence>
<evidence type="ECO:0008006" key="4">
    <source>
        <dbReference type="Google" id="ProtNLM"/>
    </source>
</evidence>
<accession>A0A382QBV0</accession>
<protein>
    <recommendedName>
        <fullName evidence="4">FAD-containing monooxygenase EthA</fullName>
    </recommendedName>
</protein>
<reference evidence="3" key="1">
    <citation type="submission" date="2018-05" db="EMBL/GenBank/DDBJ databases">
        <authorList>
            <person name="Lanie J.A."/>
            <person name="Ng W.-L."/>
            <person name="Kazmierczak K.M."/>
            <person name="Andrzejewski T.M."/>
            <person name="Davidsen T.M."/>
            <person name="Wayne K.J."/>
            <person name="Tettelin H."/>
            <person name="Glass J.I."/>
            <person name="Rusch D."/>
            <person name="Podicherti R."/>
            <person name="Tsui H.-C.T."/>
            <person name="Winkler M.E."/>
        </authorList>
    </citation>
    <scope>NUCLEOTIDE SEQUENCE</scope>
</reference>
<dbReference type="Gene3D" id="3.50.50.60">
    <property type="entry name" value="FAD/NAD(P)-binding domain"/>
    <property type="match status" value="1"/>
</dbReference>
<dbReference type="PANTHER" id="PTHR43872:SF1">
    <property type="entry name" value="MONOOXYGENASE, PUTATIVE (AFU_ORTHOLOGUE AFUA_8G02570)-RELATED"/>
    <property type="match status" value="1"/>
</dbReference>
<dbReference type="SUPFAM" id="SSF51905">
    <property type="entry name" value="FAD/NAD(P)-binding domain"/>
    <property type="match status" value="1"/>
</dbReference>